<keyword evidence="4 6" id="KW-0560">Oxidoreductase</keyword>
<dbReference type="PANTHER" id="PTHR12645:SF0">
    <property type="entry name" value="FAD-LINKED SULFHYDRYL OXIDASE ALR"/>
    <property type="match status" value="1"/>
</dbReference>
<feature type="domain" description="ERV/ALR sulfhydryl oxidase" evidence="7">
    <location>
        <begin position="5"/>
        <end position="105"/>
    </location>
</feature>
<dbReference type="OrthoDB" id="17199at2759"/>
<dbReference type="EC" id="1.8.3.2" evidence="6"/>
<dbReference type="SMR" id="R7QHX2"/>
<evidence type="ECO:0000313" key="9">
    <source>
        <dbReference type="Proteomes" id="UP000012073"/>
    </source>
</evidence>
<dbReference type="PROSITE" id="PS51324">
    <property type="entry name" value="ERV_ALR"/>
    <property type="match status" value="1"/>
</dbReference>
<dbReference type="GO" id="GO:0016971">
    <property type="term" value="F:flavin-dependent sulfhydryl oxidase activity"/>
    <property type="evidence" value="ECO:0007669"/>
    <property type="project" value="InterPro"/>
</dbReference>
<dbReference type="GeneID" id="17324587"/>
<dbReference type="PhylomeDB" id="R7QHX2"/>
<accession>R7QHX2</accession>
<dbReference type="PANTHER" id="PTHR12645">
    <property type="entry name" value="ALR/ERV"/>
    <property type="match status" value="1"/>
</dbReference>
<dbReference type="Gene3D" id="1.20.120.310">
    <property type="entry name" value="ERV/ALR sulfhydryl oxidase domain"/>
    <property type="match status" value="1"/>
</dbReference>
<keyword evidence="5" id="KW-1015">Disulfide bond</keyword>
<name>R7QHX2_CHOCR</name>
<dbReference type="RefSeq" id="XP_005716875.1">
    <property type="nucleotide sequence ID" value="XM_005716818.1"/>
</dbReference>
<gene>
    <name evidence="8" type="ORF">CHC_T00008831001</name>
</gene>
<dbReference type="STRING" id="2769.R7QHX2"/>
<dbReference type="Pfam" id="PF04777">
    <property type="entry name" value="Evr1_Alr"/>
    <property type="match status" value="1"/>
</dbReference>
<comment type="cofactor">
    <cofactor evidence="1 6">
        <name>FAD</name>
        <dbReference type="ChEBI" id="CHEBI:57692"/>
    </cofactor>
</comment>
<dbReference type="KEGG" id="ccp:CHC_T00008831001"/>
<keyword evidence="9" id="KW-1185">Reference proteome</keyword>
<keyword evidence="3 6" id="KW-0274">FAD</keyword>
<evidence type="ECO:0000256" key="6">
    <source>
        <dbReference type="RuleBase" id="RU371123"/>
    </source>
</evidence>
<dbReference type="Gramene" id="CDF37056">
    <property type="protein sequence ID" value="CDF37056"/>
    <property type="gene ID" value="CHC_T00008831001"/>
</dbReference>
<dbReference type="InterPro" id="IPR039799">
    <property type="entry name" value="ALR/ERV"/>
</dbReference>
<evidence type="ECO:0000256" key="5">
    <source>
        <dbReference type="ARBA" id="ARBA00023157"/>
    </source>
</evidence>
<dbReference type="SUPFAM" id="SSF69000">
    <property type="entry name" value="FAD-dependent thiol oxidase"/>
    <property type="match status" value="1"/>
</dbReference>
<evidence type="ECO:0000256" key="2">
    <source>
        <dbReference type="ARBA" id="ARBA00022630"/>
    </source>
</evidence>
<evidence type="ECO:0000256" key="4">
    <source>
        <dbReference type="ARBA" id="ARBA00023002"/>
    </source>
</evidence>
<comment type="catalytic activity">
    <reaction evidence="6">
        <text>2 R'C(R)SH + O2 = R'C(R)S-S(R)CR' + H2O2</text>
        <dbReference type="Rhea" id="RHEA:17357"/>
        <dbReference type="ChEBI" id="CHEBI:15379"/>
        <dbReference type="ChEBI" id="CHEBI:16240"/>
        <dbReference type="ChEBI" id="CHEBI:16520"/>
        <dbReference type="ChEBI" id="CHEBI:17412"/>
        <dbReference type="EC" id="1.8.3.2"/>
    </reaction>
</comment>
<proteinExistence type="predicted"/>
<dbReference type="Proteomes" id="UP000012073">
    <property type="component" value="Unassembled WGS sequence"/>
</dbReference>
<dbReference type="OMA" id="FALWMCQ"/>
<dbReference type="InterPro" id="IPR017905">
    <property type="entry name" value="ERV/ALR_sulphydryl_oxidase"/>
</dbReference>
<sequence length="136" mass="15051">MVAEGGVDADTLGRATWTFLHTLAATHPEKPSETEKARITRFMKDFSEVYPCAPCAESFRDIMKRNPVEAHSGSAFSRWMCVAHNEVNRELGKDVFDCAKVADKWGICESCAAHEEELSDFKSAFAGFASSRKVKG</sequence>
<dbReference type="GO" id="GO:0005739">
    <property type="term" value="C:mitochondrion"/>
    <property type="evidence" value="ECO:0007669"/>
    <property type="project" value="TreeGrafter"/>
</dbReference>
<protein>
    <recommendedName>
        <fullName evidence="6">Sulfhydryl oxidase</fullName>
        <ecNumber evidence="6">1.8.3.2</ecNumber>
    </recommendedName>
</protein>
<dbReference type="EMBL" id="HG001812">
    <property type="protein sequence ID" value="CDF37056.1"/>
    <property type="molecule type" value="Genomic_DNA"/>
</dbReference>
<dbReference type="GO" id="GO:0050660">
    <property type="term" value="F:flavin adenine dinucleotide binding"/>
    <property type="evidence" value="ECO:0007669"/>
    <property type="project" value="TreeGrafter"/>
</dbReference>
<evidence type="ECO:0000256" key="3">
    <source>
        <dbReference type="ARBA" id="ARBA00022827"/>
    </source>
</evidence>
<evidence type="ECO:0000256" key="1">
    <source>
        <dbReference type="ARBA" id="ARBA00001974"/>
    </source>
</evidence>
<keyword evidence="2 6" id="KW-0285">Flavoprotein</keyword>
<evidence type="ECO:0000313" key="8">
    <source>
        <dbReference type="EMBL" id="CDF37056.1"/>
    </source>
</evidence>
<reference evidence="9" key="1">
    <citation type="journal article" date="2013" name="Proc. Natl. Acad. Sci. U.S.A.">
        <title>Genome structure and metabolic features in the red seaweed Chondrus crispus shed light on evolution of the Archaeplastida.</title>
        <authorList>
            <person name="Collen J."/>
            <person name="Porcel B."/>
            <person name="Carre W."/>
            <person name="Ball S.G."/>
            <person name="Chaparro C."/>
            <person name="Tonon T."/>
            <person name="Barbeyron T."/>
            <person name="Michel G."/>
            <person name="Noel B."/>
            <person name="Valentin K."/>
            <person name="Elias M."/>
            <person name="Artiguenave F."/>
            <person name="Arun A."/>
            <person name="Aury J.M."/>
            <person name="Barbosa-Neto J.F."/>
            <person name="Bothwell J.H."/>
            <person name="Bouget F.Y."/>
            <person name="Brillet L."/>
            <person name="Cabello-Hurtado F."/>
            <person name="Capella-Gutierrez S."/>
            <person name="Charrier B."/>
            <person name="Cladiere L."/>
            <person name="Cock J.M."/>
            <person name="Coelho S.M."/>
            <person name="Colleoni C."/>
            <person name="Czjzek M."/>
            <person name="Da Silva C."/>
            <person name="Delage L."/>
            <person name="Denoeud F."/>
            <person name="Deschamps P."/>
            <person name="Dittami S.M."/>
            <person name="Gabaldon T."/>
            <person name="Gachon C.M."/>
            <person name="Groisillier A."/>
            <person name="Herve C."/>
            <person name="Jabbari K."/>
            <person name="Katinka M."/>
            <person name="Kloareg B."/>
            <person name="Kowalczyk N."/>
            <person name="Labadie K."/>
            <person name="Leblanc C."/>
            <person name="Lopez P.J."/>
            <person name="McLachlan D.H."/>
            <person name="Meslet-Cladiere L."/>
            <person name="Moustafa A."/>
            <person name="Nehr Z."/>
            <person name="Nyvall Collen P."/>
            <person name="Panaud O."/>
            <person name="Partensky F."/>
            <person name="Poulain J."/>
            <person name="Rensing S.A."/>
            <person name="Rousvoal S."/>
            <person name="Samson G."/>
            <person name="Symeonidi A."/>
            <person name="Weissenbach J."/>
            <person name="Zambounis A."/>
            <person name="Wincker P."/>
            <person name="Boyen C."/>
        </authorList>
    </citation>
    <scope>NUCLEOTIDE SEQUENCE [LARGE SCALE GENOMIC DNA]</scope>
    <source>
        <strain evidence="9">cv. Stackhouse</strain>
    </source>
</reference>
<dbReference type="InterPro" id="IPR036774">
    <property type="entry name" value="ERV/ALR_sulphydryl_oxid_sf"/>
</dbReference>
<dbReference type="AlphaFoldDB" id="R7QHX2"/>
<organism evidence="8 9">
    <name type="scientific">Chondrus crispus</name>
    <name type="common">Carrageen Irish moss</name>
    <name type="synonym">Polymorpha crispa</name>
    <dbReference type="NCBI Taxonomy" id="2769"/>
    <lineage>
        <taxon>Eukaryota</taxon>
        <taxon>Rhodophyta</taxon>
        <taxon>Florideophyceae</taxon>
        <taxon>Rhodymeniophycidae</taxon>
        <taxon>Gigartinales</taxon>
        <taxon>Gigartinaceae</taxon>
        <taxon>Chondrus</taxon>
    </lineage>
</organism>
<evidence type="ECO:0000259" key="7">
    <source>
        <dbReference type="PROSITE" id="PS51324"/>
    </source>
</evidence>